<feature type="compositionally biased region" description="Polar residues" evidence="1">
    <location>
        <begin position="1"/>
        <end position="27"/>
    </location>
</feature>
<keyword evidence="3" id="KW-1185">Reference proteome</keyword>
<dbReference type="Proteomes" id="UP000693946">
    <property type="component" value="Linkage Group LG18"/>
</dbReference>
<name>A0AAV6RR39_SOLSE</name>
<evidence type="ECO:0000313" key="2">
    <source>
        <dbReference type="EMBL" id="KAG7507863.1"/>
    </source>
</evidence>
<feature type="region of interest" description="Disordered" evidence="1">
    <location>
        <begin position="1"/>
        <end position="51"/>
    </location>
</feature>
<sequence length="51" mass="5190">MASVTSQPEKQTSGTSCPTASTGQLGSTADAGGSRLHIAPSPNNSMKNRDR</sequence>
<reference evidence="2 3" key="1">
    <citation type="journal article" date="2021" name="Sci. Rep.">
        <title>Chromosome anchoring in Senegalese sole (Solea senegalensis) reveals sex-associated markers and genome rearrangements in flatfish.</title>
        <authorList>
            <person name="Guerrero-Cozar I."/>
            <person name="Gomez-Garrido J."/>
            <person name="Berbel C."/>
            <person name="Martinez-Blanch J.F."/>
            <person name="Alioto T."/>
            <person name="Claros M.G."/>
            <person name="Gagnaire P.A."/>
            <person name="Manchado M."/>
        </authorList>
    </citation>
    <scope>NUCLEOTIDE SEQUENCE [LARGE SCALE GENOMIC DNA]</scope>
    <source>
        <strain evidence="2">Sse05_10M</strain>
    </source>
</reference>
<dbReference type="AlphaFoldDB" id="A0AAV6RR39"/>
<evidence type="ECO:0000313" key="3">
    <source>
        <dbReference type="Proteomes" id="UP000693946"/>
    </source>
</evidence>
<protein>
    <submittedName>
        <fullName evidence="2">Uncharacterized protein</fullName>
    </submittedName>
</protein>
<proteinExistence type="predicted"/>
<evidence type="ECO:0000256" key="1">
    <source>
        <dbReference type="SAM" id="MobiDB-lite"/>
    </source>
</evidence>
<accession>A0AAV6RR39</accession>
<gene>
    <name evidence="2" type="ORF">JOB18_047397</name>
</gene>
<dbReference type="EMBL" id="JAGKHQ010000010">
    <property type="protein sequence ID" value="KAG7507863.1"/>
    <property type="molecule type" value="Genomic_DNA"/>
</dbReference>
<organism evidence="2 3">
    <name type="scientific">Solea senegalensis</name>
    <name type="common">Senegalese sole</name>
    <dbReference type="NCBI Taxonomy" id="28829"/>
    <lineage>
        <taxon>Eukaryota</taxon>
        <taxon>Metazoa</taxon>
        <taxon>Chordata</taxon>
        <taxon>Craniata</taxon>
        <taxon>Vertebrata</taxon>
        <taxon>Euteleostomi</taxon>
        <taxon>Actinopterygii</taxon>
        <taxon>Neopterygii</taxon>
        <taxon>Teleostei</taxon>
        <taxon>Neoteleostei</taxon>
        <taxon>Acanthomorphata</taxon>
        <taxon>Carangaria</taxon>
        <taxon>Pleuronectiformes</taxon>
        <taxon>Pleuronectoidei</taxon>
        <taxon>Soleidae</taxon>
        <taxon>Solea</taxon>
    </lineage>
</organism>
<feature type="compositionally biased region" description="Polar residues" evidence="1">
    <location>
        <begin position="41"/>
        <end position="51"/>
    </location>
</feature>
<comment type="caution">
    <text evidence="2">The sequence shown here is derived from an EMBL/GenBank/DDBJ whole genome shotgun (WGS) entry which is preliminary data.</text>
</comment>